<dbReference type="Proteomes" id="UP000790787">
    <property type="component" value="Chromosome 12"/>
</dbReference>
<reference evidence="1" key="1">
    <citation type="journal article" date="2014" name="Nat. Commun.">
        <title>The tobacco genome sequence and its comparison with those of tomato and potato.</title>
        <authorList>
            <person name="Sierro N."/>
            <person name="Battey J.N."/>
            <person name="Ouadi S."/>
            <person name="Bakaher N."/>
            <person name="Bovet L."/>
            <person name="Willig A."/>
            <person name="Goepfert S."/>
            <person name="Peitsch M.C."/>
            <person name="Ivanov N.V."/>
        </authorList>
    </citation>
    <scope>NUCLEOTIDE SEQUENCE [LARGE SCALE GENOMIC DNA]</scope>
</reference>
<evidence type="ECO:0000313" key="1">
    <source>
        <dbReference type="Proteomes" id="UP000790787"/>
    </source>
</evidence>
<proteinExistence type="predicted"/>
<dbReference type="RefSeq" id="XP_075083289.1">
    <property type="nucleotide sequence ID" value="XM_075227188.1"/>
</dbReference>
<organism evidence="1 2">
    <name type="scientific">Nicotiana tabacum</name>
    <name type="common">Common tobacco</name>
    <dbReference type="NCBI Taxonomy" id="4097"/>
    <lineage>
        <taxon>Eukaryota</taxon>
        <taxon>Viridiplantae</taxon>
        <taxon>Streptophyta</taxon>
        <taxon>Embryophyta</taxon>
        <taxon>Tracheophyta</taxon>
        <taxon>Spermatophyta</taxon>
        <taxon>Magnoliopsida</taxon>
        <taxon>eudicotyledons</taxon>
        <taxon>Gunneridae</taxon>
        <taxon>Pentapetalae</taxon>
        <taxon>asterids</taxon>
        <taxon>lamiids</taxon>
        <taxon>Solanales</taxon>
        <taxon>Solanaceae</taxon>
        <taxon>Nicotianoideae</taxon>
        <taxon>Nicotianeae</taxon>
        <taxon>Nicotiana</taxon>
    </lineage>
</organism>
<evidence type="ECO:0000313" key="2">
    <source>
        <dbReference type="RefSeq" id="XP_075083289.1"/>
    </source>
</evidence>
<sequence length="282" mass="32638">MESPWIGMGDFNSVLHIEDKVRENPVTMAEITEFHQCIEQCELVELPTSGSRYTWNDRHDDSSILSKIDWVFINTDWLNSMPTFTGQYLEKGISDHCPLKLSTANTTRRAKAVFKYYNLIQIGWLLLKAQAELHNNPLDARLHAEELQQFHKFKRHRRLQEAIIQLADKHGRMQSDQEDIATIFVDYYQELLGTKGWNRTHVFQSFLKNGKTLSTTQQMQLLRPYTATEVRSAMFSIDETKSPGPDGYRSGFYKALWSIIGEGETTAVLEFLENEQLLTVNN</sequence>
<reference evidence="2" key="2">
    <citation type="submission" date="2025-08" db="UniProtKB">
        <authorList>
            <consortium name="RefSeq"/>
        </authorList>
    </citation>
    <scope>IDENTIFICATION</scope>
    <source>
        <tissue evidence="2">Leaf</tissue>
    </source>
</reference>
<protein>
    <submittedName>
        <fullName evidence="2">Uncharacterized protein LOC142167036</fullName>
    </submittedName>
</protein>
<keyword evidence="1" id="KW-1185">Reference proteome</keyword>
<name>A0AC58SE89_TOBAC</name>
<gene>
    <name evidence="2" type="primary">LOC142167036</name>
</gene>
<accession>A0AC58SE89</accession>